<evidence type="ECO:0000256" key="1">
    <source>
        <dbReference type="SAM" id="MobiDB-lite"/>
    </source>
</evidence>
<protein>
    <submittedName>
        <fullName evidence="2">Uncharacterized protein</fullName>
    </submittedName>
</protein>
<proteinExistence type="predicted"/>
<name>A0A4R3RLL2_9HYPH</name>
<dbReference type="RefSeq" id="WP_132552194.1">
    <property type="nucleotide sequence ID" value="NZ_SMBK01000007.1"/>
</dbReference>
<sequence length="111" mass="12169">MQGQDNRFDSGTDDARCSDTAAAAERREEAKLQAARGLACGMGYHEGSLDIEPQQVNRARERPIGEIGPDESEQRAALKEQAGVNGDLYIVEPDLEERDQREAAPGAREQK</sequence>
<dbReference type="Proteomes" id="UP000295507">
    <property type="component" value="Unassembled WGS sequence"/>
</dbReference>
<evidence type="ECO:0000313" key="2">
    <source>
        <dbReference type="EMBL" id="TCU36728.1"/>
    </source>
</evidence>
<evidence type="ECO:0000313" key="3">
    <source>
        <dbReference type="Proteomes" id="UP000295507"/>
    </source>
</evidence>
<organism evidence="2 3">
    <name type="scientific">Rhizobium azibense</name>
    <dbReference type="NCBI Taxonomy" id="1136135"/>
    <lineage>
        <taxon>Bacteria</taxon>
        <taxon>Pseudomonadati</taxon>
        <taxon>Pseudomonadota</taxon>
        <taxon>Alphaproteobacteria</taxon>
        <taxon>Hyphomicrobiales</taxon>
        <taxon>Rhizobiaceae</taxon>
        <taxon>Rhizobium/Agrobacterium group</taxon>
        <taxon>Rhizobium</taxon>
    </lineage>
</organism>
<gene>
    <name evidence="2" type="ORF">EV129_107296</name>
</gene>
<comment type="caution">
    <text evidence="2">The sequence shown here is derived from an EMBL/GenBank/DDBJ whole genome shotgun (WGS) entry which is preliminary data.</text>
</comment>
<reference evidence="2 3" key="1">
    <citation type="submission" date="2019-03" db="EMBL/GenBank/DDBJ databases">
        <title>Genomic Encyclopedia of Type Strains, Phase IV (KMG-V): Genome sequencing to study the core and pangenomes of soil and plant-associated prokaryotes.</title>
        <authorList>
            <person name="Whitman W."/>
        </authorList>
    </citation>
    <scope>NUCLEOTIDE SEQUENCE [LARGE SCALE GENOMIC DNA]</scope>
    <source>
        <strain evidence="2 3">IE4868</strain>
    </source>
</reference>
<accession>A0A4R3RLL2</accession>
<dbReference type="EMBL" id="SMBK01000007">
    <property type="protein sequence ID" value="TCU36728.1"/>
    <property type="molecule type" value="Genomic_DNA"/>
</dbReference>
<feature type="region of interest" description="Disordered" evidence="1">
    <location>
        <begin position="1"/>
        <end position="22"/>
    </location>
</feature>
<feature type="compositionally biased region" description="Basic and acidic residues" evidence="1">
    <location>
        <begin position="1"/>
        <end position="17"/>
    </location>
</feature>
<dbReference type="AlphaFoldDB" id="A0A4R3RLL2"/>